<dbReference type="Proteomes" id="UP000198424">
    <property type="component" value="Unassembled WGS sequence"/>
</dbReference>
<keyword evidence="1" id="KW-0732">Signal</keyword>
<dbReference type="Gene3D" id="2.130.10.130">
    <property type="entry name" value="Integrin alpha, N-terminal"/>
    <property type="match status" value="2"/>
</dbReference>
<dbReference type="SMART" id="SM00060">
    <property type="entry name" value="FN3"/>
    <property type="match status" value="2"/>
</dbReference>
<dbReference type="Pfam" id="PF26628">
    <property type="entry name" value="DUF8202"/>
    <property type="match status" value="1"/>
</dbReference>
<evidence type="ECO:0000313" key="4">
    <source>
        <dbReference type="Proteomes" id="UP000198424"/>
    </source>
</evidence>
<dbReference type="InterPro" id="IPR013517">
    <property type="entry name" value="FG-GAP"/>
</dbReference>
<accession>A0ABX4C9H3</accession>
<gene>
    <name evidence="3" type="ORF">B0A62_21110</name>
</gene>
<dbReference type="PANTHER" id="PTHR46580:SF4">
    <property type="entry name" value="ATP_GTP-BINDING PROTEIN"/>
    <property type="match status" value="1"/>
</dbReference>
<feature type="domain" description="Fibronectin type-III" evidence="2">
    <location>
        <begin position="428"/>
        <end position="530"/>
    </location>
</feature>
<proteinExistence type="predicted"/>
<protein>
    <recommendedName>
        <fullName evidence="2">Fibronectin type-III domain-containing protein</fullName>
    </recommendedName>
</protein>
<dbReference type="Pfam" id="PF12733">
    <property type="entry name" value="Cadherin-like"/>
    <property type="match status" value="2"/>
</dbReference>
<evidence type="ECO:0000256" key="1">
    <source>
        <dbReference type="ARBA" id="ARBA00022729"/>
    </source>
</evidence>
<dbReference type="SUPFAM" id="SSF69318">
    <property type="entry name" value="Integrin alpha N-terminal domain"/>
    <property type="match status" value="2"/>
</dbReference>
<dbReference type="PANTHER" id="PTHR46580">
    <property type="entry name" value="SENSOR KINASE-RELATED"/>
    <property type="match status" value="1"/>
</dbReference>
<keyword evidence="4" id="KW-1185">Reference proteome</keyword>
<dbReference type="InterPro" id="IPR041286">
    <property type="entry name" value="MBG_2"/>
</dbReference>
<dbReference type="InterPro" id="IPR003961">
    <property type="entry name" value="FN3_dom"/>
</dbReference>
<dbReference type="InterPro" id="IPR013320">
    <property type="entry name" value="ConA-like_dom_sf"/>
</dbReference>
<dbReference type="RefSeq" id="WP_089052214.1">
    <property type="nucleotide sequence ID" value="NZ_MUGY01000031.1"/>
</dbReference>
<feature type="domain" description="Fibronectin type-III" evidence="2">
    <location>
        <begin position="1117"/>
        <end position="1218"/>
    </location>
</feature>
<dbReference type="InterPro" id="IPR025883">
    <property type="entry name" value="Cadherin-like_domain"/>
</dbReference>
<dbReference type="Pfam" id="PF13517">
    <property type="entry name" value="FG-GAP_3"/>
    <property type="match status" value="3"/>
</dbReference>
<dbReference type="InterPro" id="IPR014756">
    <property type="entry name" value="Ig_E-set"/>
</dbReference>
<reference evidence="3 4" key="1">
    <citation type="submission" date="2016-11" db="EMBL/GenBank/DDBJ databases">
        <title>Whole genomes of Flavobacteriaceae.</title>
        <authorList>
            <person name="Stine C."/>
            <person name="Li C."/>
            <person name="Tadesse D."/>
        </authorList>
    </citation>
    <scope>NUCLEOTIDE SEQUENCE [LARGE SCALE GENOMIC DNA]</scope>
    <source>
        <strain evidence="3 4">ATCC 29551</strain>
    </source>
</reference>
<dbReference type="SUPFAM" id="SSF81296">
    <property type="entry name" value="E set domains"/>
    <property type="match status" value="1"/>
</dbReference>
<comment type="caution">
    <text evidence="3">The sequence shown here is derived from an EMBL/GenBank/DDBJ whole genome shotgun (WGS) entry which is preliminary data.</text>
</comment>
<dbReference type="EMBL" id="MUGY01000031">
    <property type="protein sequence ID" value="OXA89433.1"/>
    <property type="molecule type" value="Genomic_DNA"/>
</dbReference>
<name>A0ABX4C9H3_FLAHY</name>
<organism evidence="3 4">
    <name type="scientific">Flavobacterium hydatis</name>
    <name type="common">Cytophaga aquatilis</name>
    <dbReference type="NCBI Taxonomy" id="991"/>
    <lineage>
        <taxon>Bacteria</taxon>
        <taxon>Pseudomonadati</taxon>
        <taxon>Bacteroidota</taxon>
        <taxon>Flavobacteriia</taxon>
        <taxon>Flavobacteriales</taxon>
        <taxon>Flavobacteriaceae</taxon>
        <taxon>Flavobacterium</taxon>
    </lineage>
</organism>
<dbReference type="InterPro" id="IPR028994">
    <property type="entry name" value="Integrin_alpha_N"/>
</dbReference>
<sequence>MSIVILGIPFCGIAQNPGGISGEVLWYKANSGVSLVSGNVAVWNDSSTSANNATQITTVNQPAYTTNGINFNQAVTFSGANYLTTPTTNLPSGNSARTVFVVATSTNTQPGNSWVYGYGTASLASAFNIGKVSGSTALYVNGVNDDSESTPGFWSANVPKLGRVMYSVPTVSFFDAGVPIGTAIQTGWNTVVAPNSGRIGSYVNSTSDQWNGNIAEVIIYPSLVTGTPALSVESYLAIKYGIHKTGNYLSGSGTVVWDAVANVLYDNDVFGIGHDNASGLVQTQSNSANTGSGDGTGQSGKGNIIISNPSSLANNGFIMIGHDIGLLAEADITIGGKLTKRVQRIWRAQTTGNPGTVTLSYDITGQTYSGQNANDFVLLVDPTGLGDFVGGSVVKYTGASLAGNKVSFNTVSLPTGAVFTIQTLGVPLVQATNIAFTGTTATSTTASWTNGSGSSRAVFVYAGASGSALPIDLTSYTANAVFGSGTQIGSTGWYCVYNGTGTSVNITGLTPTTTYQVMTLEYSASILGNEVYLSTISTGNPGGITIPNNVGTLSNLSISEGTLAPVFATGTTIYTATVTNSTSSLTLTPTTTDSNATVKVNGVVVTSGTASGAITLVVGLNVITTEVTAEDGITIENYILTVDREPLGASASPTIANFSPQTGPVGTTVIITGANFGATIAENIVFFGATRATVTAATPVSLTVTVPVGAIYQAISVLNTTTVLSGYSSIPFITTFAPNKGRITIDDIMPKVDFATVNFVQATTSGDFDGDGKADIAVTFSSDNLVAIYRNTSVSGTIDASSFTASGTFATGTTPIFIRTGDLDGDGKLDIVVTNTFTGTNTISVLRNTSSGTGNIGFTAHQDFNTGDKPYGVVIGDIDGDGKADIVTSNLNGNSVSVIRNISSGIGNINFNAKVDFSVVNSPYGVTLGDLDGDGKLDMVVTNSSTTETISVFRNISTNGTINFDPKIGFSTGFTATRVQIGDLNKDGKPDIVTGGGGNTFIYILQNTSAAIGSISFAPKIDLPIDAGINDFIIGDLDGDGFPDLAGGMQNSLLNILRNSGSGGTISFVPKVSFINNSFATGVVIDDFDGDGKSDIATVNNNRTLSVFRNNPLFAPTVQATNVVFTATTKTTTTASWTNGNGSSRAVFMNAGIIGSPLPIDVTVYTANAAFGTGTQIGTSGWYCVYNGTGTTVDITGLTLATNYRVMVVEQNGSAGDEMYLSTVSTGNPANVITLNNVATLSNLTISQGTLNPVFASGTTIYTANVANAVTSLTVMPTATDSNATVKVNGVTVTSGSPSFSISLLVGANVINTLVIAQDGTTIETYTVTVTRTALPAIVTTGTLAALTTTYGTASASTTFNVSGTDMLEGILVTAPSGFEISTDDVTFTNTVTVGATGVIASTPVYIRLKKNVPAGSYSGDIILTSDSAITVNVPTVSSTVNKATLTATADNKTKIYGAANPTLTITYSGFFNSETEASLLTPPTIATTAALGSPVGNYPIVASGGVDPNYIFDYVDGNLAVTAATLTVTADNKTKIYGAANPPLTITYSGFANSETEASLLTPPTIATTAALGSPVGNYPIVASGGVDPNYIFDYVDGNLAVTAATLTVTADNKTKIYGAANPPLTITYSGFANSETEASLLTPPTIATTAALGSPVGSYPIVASGGVDPNYIFDYVDGNLAVTAATLTVTADNKTKIYGAANPPLTITYSGFANSETEASLLTSPTITTTADLGSPAGDYPIVASGGVDPNYIFDYVDGNLTITPVEIIVEADNQTKAYGAANPALTVTYSGFVNGDDEGVLTTVATITTTADTTSPVGTYPITAIGAAARSYTFTYVPAILTVTPVEIIVTATNASKVYGAVNPTLTASYTGFVNGDDETILTTQATITTTADTTSPVGTYPITATGAAALNYTFNYVPATLTVTPVEITVTADNQSKVYGAANPTLTASYTGFVNGDDETILTTQATITTTADTTSPVGTYPITATGAAALNYTFNYVPATLTVTPVEITVTADNQSKVYGAANPTLTASYTGFVNGDDETILTTQATITTTADTTSPVGTYPITATGAAALNYTFNYVAATLTVTPVEITVTADNQTKVYGAANPTLTASYAGFVNGDDETILTTQAIITTTADTTSPVGTYPITATGAAALNYTFNYVPATLTVTPVEITVTADNQTKVYGAANPTLTASYAGFVNGDDETILTAQATITTTADTNSPVGTYSITATGAAALNYTFAYVAATLTVTPVEITVTADNQTKVYGATNPTLTASYTGFVNGDDETILTTAATITTTADTTSPVGTYPITATGAAALNYTFNYVPATLSVTPVEITVTADNQTKVYGAANPTLTASYAGFVNGDDETILTTQATITTTADTTSPVGTYPITATGAAALNYTFNYVAATLTVTPVEITVTADNQTKVYGATNPTLTASYAGFVNGDDETILTTQATITTTADTTSPVGTYPITATGAAALNYTFNYVPATLTVTPVEITVTADNQTKVYGAVNPTLTVSYAGFVNGDDEAVLTTAATITTTADTTSPVGTYPITATGAAALNYTFNYVPATLTVTPVEITVTADNQTKVYGAVNPTLTASYTGFVNGDDETILTAQAIITTTADTTSPVGTYPITATGAAALNYTFNYVPATLTVTPVEITVTADNQTKVYGAVNPTLTATYAGFINGDDETILTTQATITTTADTTSPVGTYPITATGAAALNYTFNYVPATLTVTPVEITVTAANASKVYGAVNPTLTASYAGFVNGDDETILTTAATITTTADTTSPVGTYPITATGAAALNYTFNYVAGALTVTPVEITVTANNQTKVYGAANPTLTATYSGFVNGDDETILTTQATITTTADTTSPVGTYPITATGAAALNYTFNYVPATLSVTPVEITVTADNQTKVYGATNPTLTASYTGFVNGDDETILTTQATITTTADTTSPVGTYPITATGAAALNYTFNYVAGTLTVTPVEITVTADNQTKVYGAANPTLTASYAGFVSGDDETILTAQATITTTADTTSPVGTYPITATGAAALNYTFNYVAATLTVTPVEITVTAANASKVYGAVNPTLTASYSGFVNGDDETILTTQATITTTADITSPVGTYPITATGAAALNYTFNYVAATLTVTPVEITVTADNQTKVYGATNPTLTASYTGFVNGDDETILTAQATIATTADTTSPVGTYPITATGAAALNYTFNYVAATLTVTPVEITITADNQTKVYGATNPTLTASYSGFVNGDDETILTTQATITTTADTTSPVGTYPITATGAAALNYTFNYVAATLSVTPVEITVTADNQTKVYGAVNPTLTASYAGFVNGDDETILTTQATITTTADTTSPVGTYPITATGAAALNYTFNYVPATLTVTPVEITVTADNQTKVYGAVNPTLTATYAGFVNGDDETILTTTATITTTADANSPVGPYPITATGAAALNYTFNYVAATLSVLPRNLAIAADDKTKIYGDANPTLTVTYTGFVNGDDETSLTTQPTVTTTADVNSPVGVYPITISGAAATNYTIGYTAGATLSVLPRNLAIAADDKTKIYGDANPTLTVTYTGFVNGDDETSLTTQPTVTTTADVNSPVGVYPITISGAAATNYTIGYTAGATLSVLPRNLA</sequence>
<evidence type="ECO:0000259" key="2">
    <source>
        <dbReference type="SMART" id="SM00060"/>
    </source>
</evidence>
<dbReference type="Pfam" id="PF18676">
    <property type="entry name" value="MBG_2"/>
    <property type="match status" value="27"/>
</dbReference>
<feature type="non-terminal residue" evidence="3">
    <location>
        <position position="3636"/>
    </location>
</feature>
<evidence type="ECO:0000313" key="3">
    <source>
        <dbReference type="EMBL" id="OXA89433.1"/>
    </source>
</evidence>
<dbReference type="InterPro" id="IPR058515">
    <property type="entry name" value="DUF8202"/>
</dbReference>
<dbReference type="Gene3D" id="3.30.160.710">
    <property type="match status" value="27"/>
</dbReference>
<dbReference type="SUPFAM" id="SSF49899">
    <property type="entry name" value="Concanavalin A-like lectins/glucanases"/>
    <property type="match status" value="1"/>
</dbReference>